<accession>A0A9D4Q871</accession>
<dbReference type="Pfam" id="PF03098">
    <property type="entry name" value="An_peroxidase"/>
    <property type="match status" value="1"/>
</dbReference>
<keyword evidence="1" id="KW-0575">Peroxidase</keyword>
<reference evidence="2" key="2">
    <citation type="submission" date="2021-09" db="EMBL/GenBank/DDBJ databases">
        <authorList>
            <person name="Jia N."/>
            <person name="Wang J."/>
            <person name="Shi W."/>
            <person name="Du L."/>
            <person name="Sun Y."/>
            <person name="Zhan W."/>
            <person name="Jiang J."/>
            <person name="Wang Q."/>
            <person name="Zhang B."/>
            <person name="Ji P."/>
            <person name="Sakyi L.B."/>
            <person name="Cui X."/>
            <person name="Yuan T."/>
            <person name="Jiang B."/>
            <person name="Yang W."/>
            <person name="Lam T.T.-Y."/>
            <person name="Chang Q."/>
            <person name="Ding S."/>
            <person name="Wang X."/>
            <person name="Zhu J."/>
            <person name="Ruan X."/>
            <person name="Zhao L."/>
            <person name="Wei J."/>
            <person name="Que T."/>
            <person name="Du C."/>
            <person name="Cheng J."/>
            <person name="Dai P."/>
            <person name="Han X."/>
            <person name="Huang E."/>
            <person name="Gao Y."/>
            <person name="Liu J."/>
            <person name="Shao H."/>
            <person name="Ye R."/>
            <person name="Li L."/>
            <person name="Wei W."/>
            <person name="Wang X."/>
            <person name="Wang C."/>
            <person name="Huo Q."/>
            <person name="Li W."/>
            <person name="Guo W."/>
            <person name="Chen H."/>
            <person name="Chen S."/>
            <person name="Zhou L."/>
            <person name="Zhou L."/>
            <person name="Ni X."/>
            <person name="Tian J."/>
            <person name="Zhou Y."/>
            <person name="Sheng Y."/>
            <person name="Liu T."/>
            <person name="Pan Y."/>
            <person name="Xia L."/>
            <person name="Li J."/>
            <person name="Zhao F."/>
            <person name="Cao W."/>
        </authorList>
    </citation>
    <scope>NUCLEOTIDE SEQUENCE</scope>
    <source>
        <strain evidence="2">Rsan-2018</strain>
        <tissue evidence="2">Larvae</tissue>
    </source>
</reference>
<dbReference type="PANTHER" id="PTHR11475:SF106">
    <property type="entry name" value="CURLY SU"/>
    <property type="match status" value="1"/>
</dbReference>
<sequence>MPGAMIGPTFACIIARQFSNLRRGDRFWFENPGLPSSFTPEQLHEIRKATQSKIICENADDIPTIQLWVMRLPHPIYNPRFRCEDIPGIDLRYWQEDPVHGGYSFKK</sequence>
<organism evidence="2 3">
    <name type="scientific">Rhipicephalus sanguineus</name>
    <name type="common">Brown dog tick</name>
    <name type="synonym">Ixodes sanguineus</name>
    <dbReference type="NCBI Taxonomy" id="34632"/>
    <lineage>
        <taxon>Eukaryota</taxon>
        <taxon>Metazoa</taxon>
        <taxon>Ecdysozoa</taxon>
        <taxon>Arthropoda</taxon>
        <taxon>Chelicerata</taxon>
        <taxon>Arachnida</taxon>
        <taxon>Acari</taxon>
        <taxon>Parasitiformes</taxon>
        <taxon>Ixodida</taxon>
        <taxon>Ixodoidea</taxon>
        <taxon>Ixodidae</taxon>
        <taxon>Rhipicephalinae</taxon>
        <taxon>Rhipicephalus</taxon>
        <taxon>Rhipicephalus</taxon>
    </lineage>
</organism>
<dbReference type="GO" id="GO:0020037">
    <property type="term" value="F:heme binding"/>
    <property type="evidence" value="ECO:0007669"/>
    <property type="project" value="InterPro"/>
</dbReference>
<dbReference type="PROSITE" id="PS50292">
    <property type="entry name" value="PEROXIDASE_3"/>
    <property type="match status" value="1"/>
</dbReference>
<dbReference type="InterPro" id="IPR037120">
    <property type="entry name" value="Haem_peroxidase_sf_animal"/>
</dbReference>
<dbReference type="PANTHER" id="PTHR11475">
    <property type="entry name" value="OXIDASE/PEROXIDASE"/>
    <property type="match status" value="1"/>
</dbReference>
<dbReference type="SUPFAM" id="SSF48113">
    <property type="entry name" value="Heme-dependent peroxidases"/>
    <property type="match status" value="1"/>
</dbReference>
<dbReference type="InterPro" id="IPR010255">
    <property type="entry name" value="Haem_peroxidase_sf"/>
</dbReference>
<keyword evidence="1" id="KW-0560">Oxidoreductase</keyword>
<keyword evidence="3" id="KW-1185">Reference proteome</keyword>
<comment type="caution">
    <text evidence="2">The sequence shown here is derived from an EMBL/GenBank/DDBJ whole genome shotgun (WGS) entry which is preliminary data.</text>
</comment>
<dbReference type="EMBL" id="JABSTV010001248">
    <property type="protein sequence ID" value="KAH7969921.1"/>
    <property type="molecule type" value="Genomic_DNA"/>
</dbReference>
<dbReference type="Gene3D" id="1.10.640.10">
    <property type="entry name" value="Haem peroxidase domain superfamily, animal type"/>
    <property type="match status" value="1"/>
</dbReference>
<evidence type="ECO:0000256" key="1">
    <source>
        <dbReference type="ARBA" id="ARBA00022559"/>
    </source>
</evidence>
<dbReference type="GO" id="GO:0004601">
    <property type="term" value="F:peroxidase activity"/>
    <property type="evidence" value="ECO:0007669"/>
    <property type="project" value="UniProtKB-KW"/>
</dbReference>
<reference evidence="2" key="1">
    <citation type="journal article" date="2020" name="Cell">
        <title>Large-Scale Comparative Analyses of Tick Genomes Elucidate Their Genetic Diversity and Vector Capacities.</title>
        <authorList>
            <consortium name="Tick Genome and Microbiome Consortium (TIGMIC)"/>
            <person name="Jia N."/>
            <person name="Wang J."/>
            <person name="Shi W."/>
            <person name="Du L."/>
            <person name="Sun Y."/>
            <person name="Zhan W."/>
            <person name="Jiang J.F."/>
            <person name="Wang Q."/>
            <person name="Zhang B."/>
            <person name="Ji P."/>
            <person name="Bell-Sakyi L."/>
            <person name="Cui X.M."/>
            <person name="Yuan T.T."/>
            <person name="Jiang B.G."/>
            <person name="Yang W.F."/>
            <person name="Lam T.T."/>
            <person name="Chang Q.C."/>
            <person name="Ding S.J."/>
            <person name="Wang X.J."/>
            <person name="Zhu J.G."/>
            <person name="Ruan X.D."/>
            <person name="Zhao L."/>
            <person name="Wei J.T."/>
            <person name="Ye R.Z."/>
            <person name="Que T.C."/>
            <person name="Du C.H."/>
            <person name="Zhou Y.H."/>
            <person name="Cheng J.X."/>
            <person name="Dai P.F."/>
            <person name="Guo W.B."/>
            <person name="Han X.H."/>
            <person name="Huang E.J."/>
            <person name="Li L.F."/>
            <person name="Wei W."/>
            <person name="Gao Y.C."/>
            <person name="Liu J.Z."/>
            <person name="Shao H.Z."/>
            <person name="Wang X."/>
            <person name="Wang C.C."/>
            <person name="Yang T.C."/>
            <person name="Huo Q.B."/>
            <person name="Li W."/>
            <person name="Chen H.Y."/>
            <person name="Chen S.E."/>
            <person name="Zhou L.G."/>
            <person name="Ni X.B."/>
            <person name="Tian J.H."/>
            <person name="Sheng Y."/>
            <person name="Liu T."/>
            <person name="Pan Y.S."/>
            <person name="Xia L.Y."/>
            <person name="Li J."/>
            <person name="Zhao F."/>
            <person name="Cao W.C."/>
        </authorList>
    </citation>
    <scope>NUCLEOTIDE SEQUENCE</scope>
    <source>
        <strain evidence="2">Rsan-2018</strain>
    </source>
</reference>
<evidence type="ECO:0008006" key="4">
    <source>
        <dbReference type="Google" id="ProtNLM"/>
    </source>
</evidence>
<gene>
    <name evidence="2" type="ORF">HPB52_022632</name>
</gene>
<dbReference type="GO" id="GO:0006979">
    <property type="term" value="P:response to oxidative stress"/>
    <property type="evidence" value="ECO:0007669"/>
    <property type="project" value="InterPro"/>
</dbReference>
<evidence type="ECO:0000313" key="2">
    <source>
        <dbReference type="EMBL" id="KAH7969921.1"/>
    </source>
</evidence>
<evidence type="ECO:0000313" key="3">
    <source>
        <dbReference type="Proteomes" id="UP000821837"/>
    </source>
</evidence>
<dbReference type="AlphaFoldDB" id="A0A9D4Q871"/>
<dbReference type="Proteomes" id="UP000821837">
    <property type="component" value="Unassembled WGS sequence"/>
</dbReference>
<dbReference type="InterPro" id="IPR019791">
    <property type="entry name" value="Haem_peroxidase_animal"/>
</dbReference>
<protein>
    <recommendedName>
        <fullName evidence="4">Peroxidase</fullName>
    </recommendedName>
</protein>
<name>A0A9D4Q871_RHISA</name>
<dbReference type="VEuPathDB" id="VectorBase:RSAN_032396"/>
<proteinExistence type="predicted"/>